<dbReference type="Proteomes" id="UP000499080">
    <property type="component" value="Unassembled WGS sequence"/>
</dbReference>
<keyword evidence="2" id="KW-1185">Reference proteome</keyword>
<evidence type="ECO:0000313" key="1">
    <source>
        <dbReference type="EMBL" id="GBM50355.1"/>
    </source>
</evidence>
<organism evidence="1 2">
    <name type="scientific">Araneus ventricosus</name>
    <name type="common">Orbweaver spider</name>
    <name type="synonym">Epeira ventricosa</name>
    <dbReference type="NCBI Taxonomy" id="182803"/>
    <lineage>
        <taxon>Eukaryota</taxon>
        <taxon>Metazoa</taxon>
        <taxon>Ecdysozoa</taxon>
        <taxon>Arthropoda</taxon>
        <taxon>Chelicerata</taxon>
        <taxon>Arachnida</taxon>
        <taxon>Araneae</taxon>
        <taxon>Araneomorphae</taxon>
        <taxon>Entelegynae</taxon>
        <taxon>Araneoidea</taxon>
        <taxon>Araneidae</taxon>
        <taxon>Araneus</taxon>
    </lineage>
</organism>
<gene>
    <name evidence="1" type="ORF">AVEN_208960_1</name>
</gene>
<sequence length="147" mass="17092">MQRKFQSGFHDCRNFLLQWAIKNKKSRKYFKITSTYYQEKVLRPIFTAEIPFPYPKDFQSVKLHQDKATSHTAKGTTAFLEEMKTETGILYIPFQHIPPKSPDVSPMGYCAFGLLKRALSNRKPTTIDGSFTWKVAEKECKSITLKF</sequence>
<dbReference type="InterPro" id="IPR036397">
    <property type="entry name" value="RNaseH_sf"/>
</dbReference>
<reference evidence="1 2" key="1">
    <citation type="journal article" date="2019" name="Sci. Rep.">
        <title>Orb-weaving spider Araneus ventricosus genome elucidates the spidroin gene catalogue.</title>
        <authorList>
            <person name="Kono N."/>
            <person name="Nakamura H."/>
            <person name="Ohtoshi R."/>
            <person name="Moran D.A.P."/>
            <person name="Shinohara A."/>
            <person name="Yoshida Y."/>
            <person name="Fujiwara M."/>
            <person name="Mori M."/>
            <person name="Tomita M."/>
            <person name="Arakawa K."/>
        </authorList>
    </citation>
    <scope>NUCLEOTIDE SEQUENCE [LARGE SCALE GENOMIC DNA]</scope>
</reference>
<proteinExistence type="predicted"/>
<evidence type="ECO:0000313" key="2">
    <source>
        <dbReference type="Proteomes" id="UP000499080"/>
    </source>
</evidence>
<dbReference type="AlphaFoldDB" id="A0A4Y2GCA5"/>
<dbReference type="GO" id="GO:0003676">
    <property type="term" value="F:nucleic acid binding"/>
    <property type="evidence" value="ECO:0007669"/>
    <property type="project" value="InterPro"/>
</dbReference>
<dbReference type="EMBL" id="BGPR01001295">
    <property type="protein sequence ID" value="GBM50355.1"/>
    <property type="molecule type" value="Genomic_DNA"/>
</dbReference>
<accession>A0A4Y2GCA5</accession>
<dbReference type="Gene3D" id="3.30.420.10">
    <property type="entry name" value="Ribonuclease H-like superfamily/Ribonuclease H"/>
    <property type="match status" value="1"/>
</dbReference>
<comment type="caution">
    <text evidence="1">The sequence shown here is derived from an EMBL/GenBank/DDBJ whole genome shotgun (WGS) entry which is preliminary data.</text>
</comment>
<evidence type="ECO:0008006" key="3">
    <source>
        <dbReference type="Google" id="ProtNLM"/>
    </source>
</evidence>
<name>A0A4Y2GCA5_ARAVE</name>
<dbReference type="OrthoDB" id="10017160at2759"/>
<protein>
    <recommendedName>
        <fullName evidence="3">Mariner Mos1 transposase</fullName>
    </recommendedName>
</protein>